<dbReference type="Pfam" id="PF13452">
    <property type="entry name" value="FAS1_DH_region"/>
    <property type="match status" value="1"/>
</dbReference>
<dbReference type="Proteomes" id="UP000093759">
    <property type="component" value="Unassembled WGS sequence"/>
</dbReference>
<protein>
    <recommendedName>
        <fullName evidence="1">FAS1-like dehydratase domain-containing protein</fullName>
    </recommendedName>
</protein>
<dbReference type="SUPFAM" id="SSF54637">
    <property type="entry name" value="Thioesterase/thiol ester dehydrase-isomerase"/>
    <property type="match status" value="1"/>
</dbReference>
<evidence type="ECO:0000313" key="3">
    <source>
        <dbReference type="Proteomes" id="UP000093759"/>
    </source>
</evidence>
<dbReference type="EMBL" id="LZMF01000057">
    <property type="protein sequence ID" value="OBK88560.1"/>
    <property type="molecule type" value="Genomic_DNA"/>
</dbReference>
<evidence type="ECO:0000313" key="2">
    <source>
        <dbReference type="EMBL" id="OBK88560.1"/>
    </source>
</evidence>
<dbReference type="AlphaFoldDB" id="A0A1A3U0Z9"/>
<comment type="caution">
    <text evidence="2">The sequence shown here is derived from an EMBL/GenBank/DDBJ whole genome shotgun (WGS) entry which is preliminary data.</text>
</comment>
<sequence>MSASTSHPAQKLIGTVLFSYDMPIERGKIREFAAATEATDPVYRTANPPVPPTFMATSMHWEPQDPPLATLLGLNLSRVLQGGQEYTFTGPLPQAGDCLHAETSVESVTEKHSSRGGVMTVVVVLTRFTRPDGSVAAEGRATVIERAES</sequence>
<accession>A0A1A3U0Z9</accession>
<organism evidence="2 3">
    <name type="scientific">Mycolicibacter sinensis (strain JDM601)</name>
    <name type="common">Mycobacterium sinense</name>
    <dbReference type="NCBI Taxonomy" id="875328"/>
    <lineage>
        <taxon>Bacteria</taxon>
        <taxon>Bacillati</taxon>
        <taxon>Actinomycetota</taxon>
        <taxon>Actinomycetes</taxon>
        <taxon>Mycobacteriales</taxon>
        <taxon>Mycobacteriaceae</taxon>
        <taxon>Mycolicibacter</taxon>
    </lineage>
</organism>
<proteinExistence type="predicted"/>
<dbReference type="InterPro" id="IPR029069">
    <property type="entry name" value="HotDog_dom_sf"/>
</dbReference>
<gene>
    <name evidence="2" type="ORF">A5648_01275</name>
</gene>
<dbReference type="RefSeq" id="WP_065024283.1">
    <property type="nucleotide sequence ID" value="NZ_LZMF01000057.1"/>
</dbReference>
<feature type="domain" description="FAS1-like dehydratase" evidence="1">
    <location>
        <begin position="12"/>
        <end position="137"/>
    </location>
</feature>
<dbReference type="InterPro" id="IPR039569">
    <property type="entry name" value="FAS1-like_DH_region"/>
</dbReference>
<name>A0A1A3U0Z9_MYCSD</name>
<evidence type="ECO:0000259" key="1">
    <source>
        <dbReference type="Pfam" id="PF13452"/>
    </source>
</evidence>
<reference evidence="3" key="1">
    <citation type="submission" date="2016-06" db="EMBL/GenBank/DDBJ databases">
        <authorList>
            <person name="Sutton G."/>
            <person name="Brinkac L."/>
            <person name="Sanka R."/>
            <person name="Adams M."/>
            <person name="Lau E."/>
            <person name="Garcia-Basteiro A."/>
            <person name="Lopez-Varela E."/>
            <person name="Palencia S."/>
        </authorList>
    </citation>
    <scope>NUCLEOTIDE SEQUENCE [LARGE SCALE GENOMIC DNA]</scope>
    <source>
        <strain evidence="3">1274684.2</strain>
    </source>
</reference>
<dbReference type="Gene3D" id="3.10.129.10">
    <property type="entry name" value="Hotdog Thioesterase"/>
    <property type="match status" value="1"/>
</dbReference>